<dbReference type="EMBL" id="ML992505">
    <property type="protein sequence ID" value="KAF2223954.1"/>
    <property type="molecule type" value="Genomic_DNA"/>
</dbReference>
<feature type="chain" id="PRO_5025482721" evidence="1">
    <location>
        <begin position="18"/>
        <end position="279"/>
    </location>
</feature>
<accession>A0A6A6GDX6</accession>
<dbReference type="PANTHER" id="PTHR18952:SF274">
    <property type="entry name" value="ALPHA-CARBONIC ANHYDRASE DOMAIN-CONTAINING PROTEIN"/>
    <property type="match status" value="1"/>
</dbReference>
<name>A0A6A6GDX6_9PEZI</name>
<dbReference type="PROSITE" id="PS51257">
    <property type="entry name" value="PROKAR_LIPOPROTEIN"/>
    <property type="match status" value="1"/>
</dbReference>
<dbReference type="AlphaFoldDB" id="A0A6A6GDX6"/>
<evidence type="ECO:0000259" key="2">
    <source>
        <dbReference type="PROSITE" id="PS51144"/>
    </source>
</evidence>
<dbReference type="Gene3D" id="3.10.200.10">
    <property type="entry name" value="Alpha carbonic anhydrase"/>
    <property type="match status" value="1"/>
</dbReference>
<dbReference type="InterPro" id="IPR036398">
    <property type="entry name" value="CA_dom_sf"/>
</dbReference>
<feature type="signal peptide" evidence="1">
    <location>
        <begin position="1"/>
        <end position="17"/>
    </location>
</feature>
<evidence type="ECO:0000313" key="3">
    <source>
        <dbReference type="EMBL" id="KAF2223954.1"/>
    </source>
</evidence>
<organism evidence="3 4">
    <name type="scientific">Elsinoe ampelina</name>
    <dbReference type="NCBI Taxonomy" id="302913"/>
    <lineage>
        <taxon>Eukaryota</taxon>
        <taxon>Fungi</taxon>
        <taxon>Dikarya</taxon>
        <taxon>Ascomycota</taxon>
        <taxon>Pezizomycotina</taxon>
        <taxon>Dothideomycetes</taxon>
        <taxon>Dothideomycetidae</taxon>
        <taxon>Myriangiales</taxon>
        <taxon>Elsinoaceae</taxon>
        <taxon>Elsinoe</taxon>
    </lineage>
</organism>
<dbReference type="InterPro" id="IPR001148">
    <property type="entry name" value="CA_dom"/>
</dbReference>
<protein>
    <submittedName>
        <fullName evidence="3">Carbonic anhydrase</fullName>
    </submittedName>
</protein>
<dbReference type="InterPro" id="IPR041891">
    <property type="entry name" value="Alpha_CA_prokaryot-like"/>
</dbReference>
<dbReference type="OrthoDB" id="429145at2759"/>
<proteinExistence type="predicted"/>
<gene>
    <name evidence="3" type="ORF">BDZ85DRAFT_248740</name>
</gene>
<dbReference type="GO" id="GO:0008270">
    <property type="term" value="F:zinc ion binding"/>
    <property type="evidence" value="ECO:0007669"/>
    <property type="project" value="InterPro"/>
</dbReference>
<dbReference type="SMART" id="SM01057">
    <property type="entry name" value="Carb_anhydrase"/>
    <property type="match status" value="1"/>
</dbReference>
<dbReference type="Pfam" id="PF00194">
    <property type="entry name" value="Carb_anhydrase"/>
    <property type="match status" value="1"/>
</dbReference>
<dbReference type="PANTHER" id="PTHR18952">
    <property type="entry name" value="CARBONIC ANHYDRASE"/>
    <property type="match status" value="1"/>
</dbReference>
<reference evidence="4" key="1">
    <citation type="journal article" date="2020" name="Stud. Mycol.">
        <title>101 Dothideomycetes genomes: A test case for predicting lifestyles and emergence of pathogens.</title>
        <authorList>
            <person name="Haridas S."/>
            <person name="Albert R."/>
            <person name="Binder M."/>
            <person name="Bloem J."/>
            <person name="LaButti K."/>
            <person name="Salamov A."/>
            <person name="Andreopoulos B."/>
            <person name="Baker S."/>
            <person name="Barry K."/>
            <person name="Bills G."/>
            <person name="Bluhm B."/>
            <person name="Cannon C."/>
            <person name="Castanera R."/>
            <person name="Culley D."/>
            <person name="Daum C."/>
            <person name="Ezra D."/>
            <person name="Gonzalez J."/>
            <person name="Henrissat B."/>
            <person name="Kuo A."/>
            <person name="Liang C."/>
            <person name="Lipzen A."/>
            <person name="Lutzoni F."/>
            <person name="Magnuson J."/>
            <person name="Mondo S."/>
            <person name="Nolan M."/>
            <person name="Ohm R."/>
            <person name="Pangilinan J."/>
            <person name="Park H.-J."/>
            <person name="Ramirez L."/>
            <person name="Alfaro M."/>
            <person name="Sun H."/>
            <person name="Tritt A."/>
            <person name="Yoshinaga Y."/>
            <person name="Zwiers L.-H."/>
            <person name="Turgeon B."/>
            <person name="Goodwin S."/>
            <person name="Spatafora J."/>
            <person name="Crous P."/>
            <person name="Grigoriev I."/>
        </authorList>
    </citation>
    <scope>NUCLEOTIDE SEQUENCE [LARGE SCALE GENOMIC DNA]</scope>
    <source>
        <strain evidence="4">CECT 20119</strain>
    </source>
</reference>
<dbReference type="GO" id="GO:0004089">
    <property type="term" value="F:carbonate dehydratase activity"/>
    <property type="evidence" value="ECO:0007669"/>
    <property type="project" value="InterPro"/>
</dbReference>
<sequence>MLFKLSTLVALLPAALACFEGHNLETRRLHARQVGGPVTPRTPTVYDWTYEDQNWAALKSTYGVCSTGTHQSPIALRSSTGYATTHKPNFSANMYSKVTGQFYNSGHGVYFTLNHPSGVYTGLPSMQFDTETVYLGGWHTHTPAEHTVNGNKPRAEIHFVFYNAAGSPRSVVGFHIAAGTTTPSPFFNQYPTPWPAHDSQDKQVQLTVDLAPLRAVVDGFRRYWTYDGSLTTPGCAEGLRWFFNGNTFRVSNAQLAEIERVGEYSSRNVNAIKQHAVNV</sequence>
<dbReference type="InterPro" id="IPR023561">
    <property type="entry name" value="Carbonic_anhydrase_a-class"/>
</dbReference>
<keyword evidence="4" id="KW-1185">Reference proteome</keyword>
<evidence type="ECO:0000256" key="1">
    <source>
        <dbReference type="SAM" id="SignalP"/>
    </source>
</evidence>
<dbReference type="SUPFAM" id="SSF51069">
    <property type="entry name" value="Carbonic anhydrase"/>
    <property type="match status" value="1"/>
</dbReference>
<dbReference type="CDD" id="cd03124">
    <property type="entry name" value="alpha_CA_prokaryotic_like"/>
    <property type="match status" value="1"/>
</dbReference>
<evidence type="ECO:0000313" key="4">
    <source>
        <dbReference type="Proteomes" id="UP000799538"/>
    </source>
</evidence>
<dbReference type="PROSITE" id="PS51144">
    <property type="entry name" value="ALPHA_CA_2"/>
    <property type="match status" value="1"/>
</dbReference>
<feature type="domain" description="Alpha-carbonic anhydrase" evidence="2">
    <location>
        <begin position="46"/>
        <end position="279"/>
    </location>
</feature>
<dbReference type="Proteomes" id="UP000799538">
    <property type="component" value="Unassembled WGS sequence"/>
</dbReference>
<keyword evidence="1" id="KW-0732">Signal</keyword>